<organism evidence="8 9">
    <name type="scientific">Acromyrmex charruanus</name>
    <dbReference type="NCBI Taxonomy" id="2715315"/>
    <lineage>
        <taxon>Eukaryota</taxon>
        <taxon>Metazoa</taxon>
        <taxon>Ecdysozoa</taxon>
        <taxon>Arthropoda</taxon>
        <taxon>Hexapoda</taxon>
        <taxon>Insecta</taxon>
        <taxon>Pterygota</taxon>
        <taxon>Neoptera</taxon>
        <taxon>Endopterygota</taxon>
        <taxon>Hymenoptera</taxon>
        <taxon>Apocrita</taxon>
        <taxon>Aculeata</taxon>
        <taxon>Formicoidea</taxon>
        <taxon>Formicidae</taxon>
        <taxon>Myrmicinae</taxon>
        <taxon>Acromyrmex</taxon>
    </lineage>
</organism>
<dbReference type="InterPro" id="IPR001040">
    <property type="entry name" value="TIF_eIF_4E"/>
</dbReference>
<evidence type="ECO:0000256" key="4">
    <source>
        <dbReference type="ARBA" id="ARBA00022884"/>
    </source>
</evidence>
<dbReference type="SUPFAM" id="SSF55418">
    <property type="entry name" value="eIF4e-like"/>
    <property type="match status" value="1"/>
</dbReference>
<dbReference type="EMBL" id="JAANIC010005820">
    <property type="protein sequence ID" value="KAG5330520.1"/>
    <property type="molecule type" value="Genomic_DNA"/>
</dbReference>
<evidence type="ECO:0000313" key="8">
    <source>
        <dbReference type="EMBL" id="KAG5330520.1"/>
    </source>
</evidence>
<accession>A0A836FNB4</accession>
<evidence type="ECO:0000256" key="7">
    <source>
        <dbReference type="RuleBase" id="RU004374"/>
    </source>
</evidence>
<comment type="caution">
    <text evidence="8">The sequence shown here is derived from an EMBL/GenBank/DDBJ whole genome shotgun (WGS) entry which is preliminary data.</text>
</comment>
<evidence type="ECO:0000256" key="1">
    <source>
        <dbReference type="ARBA" id="ARBA00009860"/>
    </source>
</evidence>
<dbReference type="Proteomes" id="UP000669903">
    <property type="component" value="Unassembled WGS sequence"/>
</dbReference>
<keyword evidence="4 7" id="KW-0694">RNA-binding</keyword>
<protein>
    <recommendedName>
        <fullName evidence="6">eIF-4F 25 kDa subunit</fullName>
    </recommendedName>
</protein>
<proteinExistence type="inferred from homology"/>
<feature type="non-terminal residue" evidence="8">
    <location>
        <position position="1"/>
    </location>
</feature>
<dbReference type="InterPro" id="IPR023398">
    <property type="entry name" value="TIF_eIF4e-like"/>
</dbReference>
<keyword evidence="9" id="KW-1185">Reference proteome</keyword>
<dbReference type="InterPro" id="IPR019770">
    <property type="entry name" value="TIF_eIF_4E_CS"/>
</dbReference>
<dbReference type="PANTHER" id="PTHR11960">
    <property type="entry name" value="EUKARYOTIC TRANSLATION INITIATION FACTOR 4E RELATED"/>
    <property type="match status" value="1"/>
</dbReference>
<comment type="similarity">
    <text evidence="1 7">Belongs to the eukaryotic initiation factor 4E family.</text>
</comment>
<dbReference type="Gene3D" id="3.30.760.10">
    <property type="entry name" value="RNA Cap, Translation Initiation Factor Eif4e"/>
    <property type="match status" value="1"/>
</dbReference>
<dbReference type="GO" id="GO:0006417">
    <property type="term" value="P:regulation of translation"/>
    <property type="evidence" value="ECO:0007669"/>
    <property type="project" value="UniProtKB-KW"/>
</dbReference>
<keyword evidence="5 7" id="KW-0648">Protein biosynthesis</keyword>
<feature type="non-terminal residue" evidence="8">
    <location>
        <position position="507"/>
    </location>
</feature>
<evidence type="ECO:0000256" key="5">
    <source>
        <dbReference type="ARBA" id="ARBA00022917"/>
    </source>
</evidence>
<dbReference type="Pfam" id="PF24664">
    <property type="entry name" value="Monjiviricetes_fusion"/>
    <property type="match status" value="1"/>
</dbReference>
<dbReference type="AlphaFoldDB" id="A0A836FNB4"/>
<dbReference type="GO" id="GO:0000340">
    <property type="term" value="F:RNA 7-methylguanosine cap binding"/>
    <property type="evidence" value="ECO:0007669"/>
    <property type="project" value="UniProtKB-ARBA"/>
</dbReference>
<dbReference type="PROSITE" id="PS00813">
    <property type="entry name" value="IF4E"/>
    <property type="match status" value="1"/>
</dbReference>
<evidence type="ECO:0000313" key="9">
    <source>
        <dbReference type="Proteomes" id="UP000669903"/>
    </source>
</evidence>
<name>A0A836FNB4_9HYME</name>
<evidence type="ECO:0000256" key="3">
    <source>
        <dbReference type="ARBA" id="ARBA00022845"/>
    </source>
</evidence>
<sequence length="507" mass="58283">MRNVFTYDGRIYNGQFSYIANVSRDACRRMHTYRSFEITGTHITGLLSNQTASRAIVLVGHVDNDGACTGSAYSDPYGNWGIVIVLGSLKITLQDYIVDVRINTNRVHLRSGVICELSSTHCTDIEGGDTVFEIPYLSIIAEVPIMAYYILYNGYTNKILDAERHVRTQIYQLYRNILLEQCQLEYRMMQNKPSIKPSWKYISPGALATSEIYTDTTFRLHRSSYHRSQNPKLFLSFSQGTIPSPSLEEGFSLSPLLDHLPTPPQSNPEPIDWDRLFRLYSSPFNEGNRIVTVYIPGNPTSYKEIDRKQNTEVASPGEFPPEYLIKHPLQNTWTLWYYEPDRTKTWEESQREITSFDTAEDFWSLYNHIKTASELRQGCDYSMFKQGIRPMWEDDQNKCGGRWLINLDKKQRTTDLDNFWLEILLCMIGEAFNEYSDDVCGAVVNVRPKGDKLGVWTSNADCADSVMEIGRKLKERLRITSKTTMGYQVHKDTMVKAGSQTKNTYTL</sequence>
<dbReference type="Pfam" id="PF01652">
    <property type="entry name" value="IF4E"/>
    <property type="match status" value="1"/>
</dbReference>
<evidence type="ECO:0000256" key="2">
    <source>
        <dbReference type="ARBA" id="ARBA00022540"/>
    </source>
</evidence>
<keyword evidence="3" id="KW-0810">Translation regulation</keyword>
<keyword evidence="2 7" id="KW-0396">Initiation factor</keyword>
<dbReference type="GO" id="GO:0003743">
    <property type="term" value="F:translation initiation factor activity"/>
    <property type="evidence" value="ECO:0007669"/>
    <property type="project" value="UniProtKB-KW"/>
</dbReference>
<gene>
    <name evidence="8" type="primary">Eif4e</name>
    <name evidence="8" type="ORF">G6Z76_0009609</name>
</gene>
<dbReference type="GO" id="GO:0016281">
    <property type="term" value="C:eukaryotic translation initiation factor 4F complex"/>
    <property type="evidence" value="ECO:0007669"/>
    <property type="project" value="TreeGrafter"/>
</dbReference>
<reference evidence="8" key="1">
    <citation type="submission" date="2020-03" db="EMBL/GenBank/DDBJ databases">
        <title>Relaxed selection underlies rapid genomic changes in the transitions from sociality to social parasitism in ants.</title>
        <authorList>
            <person name="Bi X."/>
        </authorList>
    </citation>
    <scope>NUCLEOTIDE SEQUENCE</scope>
    <source>
        <strain evidence="8">BGI-DK2014a</strain>
        <tissue evidence="8">Whole body</tissue>
    </source>
</reference>
<evidence type="ECO:0000256" key="6">
    <source>
        <dbReference type="ARBA" id="ARBA00032656"/>
    </source>
</evidence>
<dbReference type="PANTHER" id="PTHR11960:SF8">
    <property type="entry name" value="EUKARYOTIC TRANSLATION INITIATION FACTOR 4E1-RELATED"/>
    <property type="match status" value="1"/>
</dbReference>